<dbReference type="InterPro" id="IPR049050">
    <property type="entry name" value="nSTAND3"/>
</dbReference>
<keyword evidence="3" id="KW-0255">Endonuclease</keyword>
<keyword evidence="4" id="KW-1185">Reference proteome</keyword>
<keyword evidence="3" id="KW-0378">Hydrolase</keyword>
<comment type="caution">
    <text evidence="3">The sequence shown here is derived from an EMBL/GenBank/DDBJ whole genome shotgun (WGS) entry which is preliminary data.</text>
</comment>
<reference evidence="3 4" key="1">
    <citation type="submission" date="2018-06" db="EMBL/GenBank/DDBJ databases">
        <title>Genomic Encyclopedia of Type Strains, Phase IV (KMG-IV): sequencing the most valuable type-strain genomes for metagenomic binning, comparative biology and taxonomic classification.</title>
        <authorList>
            <person name="Goeker M."/>
        </authorList>
    </citation>
    <scope>NUCLEOTIDE SEQUENCE [LARGE SCALE GENOMIC DNA]</scope>
    <source>
        <strain evidence="3 4">DSM 25619</strain>
    </source>
</reference>
<evidence type="ECO:0000259" key="1">
    <source>
        <dbReference type="Pfam" id="PF04471"/>
    </source>
</evidence>
<keyword evidence="3" id="KW-0540">Nuclease</keyword>
<proteinExistence type="predicted"/>
<dbReference type="InterPro" id="IPR007560">
    <property type="entry name" value="Restrct_endonuc_IV_Mrr"/>
</dbReference>
<dbReference type="Pfam" id="PF04471">
    <property type="entry name" value="Mrr_cat"/>
    <property type="match status" value="1"/>
</dbReference>
<evidence type="ECO:0000313" key="4">
    <source>
        <dbReference type="Proteomes" id="UP000252893"/>
    </source>
</evidence>
<dbReference type="Gene3D" id="3.40.50.300">
    <property type="entry name" value="P-loop containing nucleotide triphosphate hydrolases"/>
    <property type="match status" value="1"/>
</dbReference>
<dbReference type="SUPFAM" id="SSF52540">
    <property type="entry name" value="P-loop containing nucleoside triphosphate hydrolases"/>
    <property type="match status" value="1"/>
</dbReference>
<dbReference type="InterPro" id="IPR011856">
    <property type="entry name" value="tRNA_endonuc-like_dom_sf"/>
</dbReference>
<organism evidence="3 4">
    <name type="scientific">Pseudochrobactrum asaccharolyticum</name>
    <dbReference type="NCBI Taxonomy" id="354351"/>
    <lineage>
        <taxon>Bacteria</taxon>
        <taxon>Pseudomonadati</taxon>
        <taxon>Pseudomonadota</taxon>
        <taxon>Alphaproteobacteria</taxon>
        <taxon>Hyphomicrobiales</taxon>
        <taxon>Brucellaceae</taxon>
        <taxon>Pseudochrobactrum</taxon>
    </lineage>
</organism>
<feature type="domain" description="Restriction endonuclease type IV Mrr" evidence="1">
    <location>
        <begin position="7"/>
        <end position="97"/>
    </location>
</feature>
<name>A0A366DNP7_9HYPH</name>
<dbReference type="Gene3D" id="3.40.1350.10">
    <property type="match status" value="1"/>
</dbReference>
<feature type="domain" description="Novel STAND NTPase 3" evidence="2">
    <location>
        <begin position="174"/>
        <end position="335"/>
    </location>
</feature>
<accession>A0A366DNP7</accession>
<dbReference type="RefSeq" id="WP_170137563.1">
    <property type="nucleotide sequence ID" value="NZ_JBHEEG010000013.1"/>
</dbReference>
<dbReference type="GO" id="GO:0004519">
    <property type="term" value="F:endonuclease activity"/>
    <property type="evidence" value="ECO:0007669"/>
    <property type="project" value="UniProtKB-KW"/>
</dbReference>
<dbReference type="GO" id="GO:0003677">
    <property type="term" value="F:DNA binding"/>
    <property type="evidence" value="ECO:0007669"/>
    <property type="project" value="InterPro"/>
</dbReference>
<dbReference type="EMBL" id="QNRH01000011">
    <property type="protein sequence ID" value="RBO90914.1"/>
    <property type="molecule type" value="Genomic_DNA"/>
</dbReference>
<gene>
    <name evidence="3" type="ORF">DFR47_1119</name>
</gene>
<dbReference type="GO" id="GO:0009307">
    <property type="term" value="P:DNA restriction-modification system"/>
    <property type="evidence" value="ECO:0007669"/>
    <property type="project" value="InterPro"/>
</dbReference>
<evidence type="ECO:0000313" key="3">
    <source>
        <dbReference type="EMBL" id="RBO90914.1"/>
    </source>
</evidence>
<sequence length="765" mass="86762">MSDYDFHQLSPYDFEIITRDLLQARDGFVLESFKTGRDGGIDFRHASAARGKIIVQCKHYQATGIDGLLTSLRKEVPKVFALNPDRYIVVTSLGLTPGNKKDIENLFGTFIKSTHDIVGRDDLNNYLGLYKHIETAHYKLWLASTNVLQAVLHNAEKTRSDFEVQRIHKNLKKYVQSGAYKTARDILDEHNVLIISGQPGVGKTTLAEMLMYERLEQGAQPIVVNSDIDEARKQFNIEVPQVFYYDDFLGASFLGQQSAFVGKNHDRDLIRFIEMVSASKTSRLILTTREHILQQAMVMSERVSGAGLIDRRCVLDIRDYSLPQKARILYNHIYFSDLPREYRDQLLADGFYRKIINHGKFNPRLVEWLSSYSRVKSVAPDKYQAFVLSLLDNPAQIWLHAYNEQLSDASRSMLLALHSMGGTGTNDAVLRSFHSLNERRSQKYNYSRRADDQLRSMRELTDAFVGSTGTSMHYINPSVGDLMNHVIREQPENGIDIVASAIRFRELKTVIDLAQGTEGKSLCDSLIVNLDRLIDNIAAVAVGDVYGGSPDNLIRVDIDHDDRLSCLARFADQSRNARLLPIIDQLIDNVVGRVSRGYNSIEEAADLVDLFNDLRWDELKDRGGISDQLREAMYSAAEDGASASGLRRLVEHVTDGNLTLNDSQNARLKAARDRFFKDNFSTEISECTSSTAYSELEDAVRTIGSYFDEDVSWEVQKLNEASAEFEANEERWADSMEDDWKERHYAERNANEQISEMFASLSSDE</sequence>
<evidence type="ECO:0000259" key="2">
    <source>
        <dbReference type="Pfam" id="PF20720"/>
    </source>
</evidence>
<dbReference type="InterPro" id="IPR027417">
    <property type="entry name" value="P-loop_NTPase"/>
</dbReference>
<dbReference type="Proteomes" id="UP000252893">
    <property type="component" value="Unassembled WGS sequence"/>
</dbReference>
<protein>
    <submittedName>
        <fullName evidence="3">Restriction endonuclease</fullName>
    </submittedName>
</protein>
<dbReference type="Pfam" id="PF20720">
    <property type="entry name" value="nSTAND3"/>
    <property type="match status" value="1"/>
</dbReference>
<dbReference type="AlphaFoldDB" id="A0A366DNP7"/>